<dbReference type="Proteomes" id="UP000236726">
    <property type="component" value="Unassembled WGS sequence"/>
</dbReference>
<organism evidence="2 3">
    <name type="scientific">Lachnospira multipara</name>
    <dbReference type="NCBI Taxonomy" id="28051"/>
    <lineage>
        <taxon>Bacteria</taxon>
        <taxon>Bacillati</taxon>
        <taxon>Bacillota</taxon>
        <taxon>Clostridia</taxon>
        <taxon>Lachnospirales</taxon>
        <taxon>Lachnospiraceae</taxon>
        <taxon>Lachnospira</taxon>
    </lineage>
</organism>
<evidence type="ECO:0000313" key="2">
    <source>
        <dbReference type="EMBL" id="SEF81839.1"/>
    </source>
</evidence>
<dbReference type="RefSeq" id="WP_103952940.1">
    <property type="nucleotide sequence ID" value="NZ_FNUL01000009.1"/>
</dbReference>
<evidence type="ECO:0000313" key="3">
    <source>
        <dbReference type="Proteomes" id="UP000236726"/>
    </source>
</evidence>
<protein>
    <recommendedName>
        <fullName evidence="4">Secreted protein</fullName>
    </recommendedName>
</protein>
<sequence>MKKGLFTILLCGIIVLASIPTYASSNTKTTKNSALSATLKSNCWIQTISDLNGGGDFQVSAEYNSTNANFKNPEWIKTEWNFYSYGLGVGISVSGISGSIGGNGTSGSSGHWINSNGARSASFRGRVYATGLSIYVGLTNTATAFKAGVPLSVTAKI</sequence>
<dbReference type="EMBL" id="FNUL01000009">
    <property type="protein sequence ID" value="SEF81839.1"/>
    <property type="molecule type" value="Genomic_DNA"/>
</dbReference>
<keyword evidence="1" id="KW-0732">Signal</keyword>
<evidence type="ECO:0000256" key="1">
    <source>
        <dbReference type="SAM" id="SignalP"/>
    </source>
</evidence>
<feature type="signal peptide" evidence="1">
    <location>
        <begin position="1"/>
        <end position="23"/>
    </location>
</feature>
<name>A0A1H5V3G6_9FIRM</name>
<reference evidence="2 3" key="1">
    <citation type="submission" date="2016-10" db="EMBL/GenBank/DDBJ databases">
        <authorList>
            <person name="de Groot N.N."/>
        </authorList>
    </citation>
    <scope>NUCLEOTIDE SEQUENCE [LARGE SCALE GENOMIC DNA]</scope>
    <source>
        <strain evidence="2 3">D15d</strain>
    </source>
</reference>
<keyword evidence="3" id="KW-1185">Reference proteome</keyword>
<proteinExistence type="predicted"/>
<accession>A0A1H5V3G6</accession>
<evidence type="ECO:0008006" key="4">
    <source>
        <dbReference type="Google" id="ProtNLM"/>
    </source>
</evidence>
<dbReference type="AlphaFoldDB" id="A0A1H5V3G6"/>
<gene>
    <name evidence="2" type="ORF">SAMN05216537_109102</name>
</gene>
<feature type="chain" id="PRO_5009286852" description="Secreted protein" evidence="1">
    <location>
        <begin position="24"/>
        <end position="157"/>
    </location>
</feature>